<dbReference type="InterPro" id="IPR026487">
    <property type="entry name" value="CHP04141"/>
</dbReference>
<comment type="caution">
    <text evidence="1">The sequence shown here is derived from an EMBL/GenBank/DDBJ whole genome shotgun (WGS) entry which is preliminary data.</text>
</comment>
<dbReference type="NCBIfam" id="TIGR04141">
    <property type="entry name" value="TIGR04141 family sporadically distributed protein"/>
    <property type="match status" value="1"/>
</dbReference>
<dbReference type="Proteomes" id="UP000031167">
    <property type="component" value="Unassembled WGS sequence"/>
</dbReference>
<accession>A0A0B4CQM9</accession>
<sequence length="363" mass="42571">MIKIKKLLKLEGVEFNQFYRLPLSNPINKELNDCLLAYAYECLKNNENIDFYNPNLIHYIRATETEFFNKKDGEYCEKEYAASSNYIEIMNLLRDNNLIDDASLETFKESLENTQGHFRENDIGEFISASKLSSWISGEVEYGGNKYFKLDGSWYVYRESLDQNLNEYFKNFDFENFAPTLPLKSWIKKNEGLYNLSFKNNEGFIVGDRAYLNYIEIADLIKVTDDKIYLYHIKKGLGQDTRALINQINNSARFLSYSEDEESIEGLKSYYKSISNKHYSGGEITIKEKRNIKTLSEDDFIKLFKSKRKISFVFGYGSNSELSIQEEIIASNSRIAKLSLIYIIRDMKRTDYELLFERILLDE</sequence>
<proteinExistence type="predicted"/>
<evidence type="ECO:0000313" key="1">
    <source>
        <dbReference type="EMBL" id="KIC63544.1"/>
    </source>
</evidence>
<reference evidence="1 2" key="1">
    <citation type="submission" date="2014-12" db="EMBL/GenBank/DDBJ databases">
        <title>Genome sequencing of Chryseobacterium taiwanense TPW19.</title>
        <authorList>
            <person name="Tan P.W."/>
            <person name="Chan K.-G."/>
        </authorList>
    </citation>
    <scope>NUCLEOTIDE SEQUENCE [LARGE SCALE GENOMIC DNA]</scope>
    <source>
        <strain evidence="1 2">TPW19</strain>
    </source>
</reference>
<dbReference type="EMBL" id="JWTA01000005">
    <property type="protein sequence ID" value="KIC63544.1"/>
    <property type="molecule type" value="Genomic_DNA"/>
</dbReference>
<dbReference type="Pfam" id="PF19614">
    <property type="entry name" value="DUF6119"/>
    <property type="match status" value="1"/>
</dbReference>
<organism evidence="1 2">
    <name type="scientific">Chryseobacterium taiwanense</name>
    <dbReference type="NCBI Taxonomy" id="363331"/>
    <lineage>
        <taxon>Bacteria</taxon>
        <taxon>Pseudomonadati</taxon>
        <taxon>Bacteroidota</taxon>
        <taxon>Flavobacteriia</taxon>
        <taxon>Flavobacteriales</taxon>
        <taxon>Weeksellaceae</taxon>
        <taxon>Chryseobacterium group</taxon>
        <taxon>Chryseobacterium</taxon>
    </lineage>
</organism>
<protein>
    <submittedName>
        <fullName evidence="1">Uncharacterized protein</fullName>
    </submittedName>
</protein>
<evidence type="ECO:0000313" key="2">
    <source>
        <dbReference type="Proteomes" id="UP000031167"/>
    </source>
</evidence>
<name>A0A0B4CQM9_9FLAO</name>
<keyword evidence="2" id="KW-1185">Reference proteome</keyword>
<gene>
    <name evidence="1" type="ORF">RM51_07710</name>
</gene>
<dbReference type="AlphaFoldDB" id="A0A0B4CQM9"/>